<dbReference type="Proteomes" id="UP001139319">
    <property type="component" value="Unassembled WGS sequence"/>
</dbReference>
<reference evidence="1" key="1">
    <citation type="submission" date="2022-05" db="EMBL/GenBank/DDBJ databases">
        <authorList>
            <person name="Sun H.-N."/>
        </authorList>
    </citation>
    <scope>NUCLEOTIDE SEQUENCE</scope>
    <source>
        <strain evidence="1">HB14</strain>
    </source>
</reference>
<evidence type="ECO:0000313" key="1">
    <source>
        <dbReference type="EMBL" id="MCP8900471.1"/>
    </source>
</evidence>
<organism evidence="1 2">
    <name type="scientific">Gilvimarinus xylanilyticus</name>
    <dbReference type="NCBI Taxonomy" id="2944139"/>
    <lineage>
        <taxon>Bacteria</taxon>
        <taxon>Pseudomonadati</taxon>
        <taxon>Pseudomonadota</taxon>
        <taxon>Gammaproteobacteria</taxon>
        <taxon>Cellvibrionales</taxon>
        <taxon>Cellvibrionaceae</taxon>
        <taxon>Gilvimarinus</taxon>
    </lineage>
</organism>
<evidence type="ECO:0008006" key="3">
    <source>
        <dbReference type="Google" id="ProtNLM"/>
    </source>
</evidence>
<name>A0A9X2I5V9_9GAMM</name>
<dbReference type="PROSITE" id="PS51257">
    <property type="entry name" value="PROKAR_LIPOPROTEIN"/>
    <property type="match status" value="1"/>
</dbReference>
<evidence type="ECO:0000313" key="2">
    <source>
        <dbReference type="Proteomes" id="UP001139319"/>
    </source>
</evidence>
<accession>A0A9X2I5V9</accession>
<protein>
    <recommendedName>
        <fullName evidence="3">DUF4136 domain-containing protein</fullName>
    </recommendedName>
</protein>
<dbReference type="EMBL" id="JAMFTH010000005">
    <property type="protein sequence ID" value="MCP8900471.1"/>
    <property type="molecule type" value="Genomic_DNA"/>
</dbReference>
<sequence length="192" mass="21589">MFKQLSFQTRVVFTVLVLLGVGCSTEPVDPYSPLNTSSFISISQPGFELRRGDYLAWMGKAEILTDGSYELAPETLDRMQTRFEQRMSEQGFTITADIARADHWINAVIIIGAPISESELVGELDLSPSLSAAAQYDAGTLVLRLVHPESRRTQWRGAIEILTDRTQKQEDRWIRIDRAIDTFTNHLAAKSQ</sequence>
<keyword evidence="2" id="KW-1185">Reference proteome</keyword>
<gene>
    <name evidence="1" type="ORF">M6D89_14285</name>
</gene>
<proteinExistence type="predicted"/>
<comment type="caution">
    <text evidence="1">The sequence shown here is derived from an EMBL/GenBank/DDBJ whole genome shotgun (WGS) entry which is preliminary data.</text>
</comment>
<dbReference type="AlphaFoldDB" id="A0A9X2I5V9"/>
<reference evidence="1" key="2">
    <citation type="submission" date="2023-01" db="EMBL/GenBank/DDBJ databases">
        <title>Gilvimarinus xylanilyticus HB14 isolated from Caulerpa lentillifera aquaculture base in Hainan, China.</title>
        <authorList>
            <person name="Zhang Y.-J."/>
        </authorList>
    </citation>
    <scope>NUCLEOTIDE SEQUENCE</scope>
    <source>
        <strain evidence="1">HB14</strain>
    </source>
</reference>
<dbReference type="RefSeq" id="WP_253968763.1">
    <property type="nucleotide sequence ID" value="NZ_JAMFTH010000005.1"/>
</dbReference>